<dbReference type="RefSeq" id="WP_140690559.1">
    <property type="nucleotide sequence ID" value="NZ_RCZG01000004.1"/>
</dbReference>
<dbReference type="AlphaFoldDB" id="A0A502EBE0"/>
<evidence type="ECO:0000313" key="2">
    <source>
        <dbReference type="EMBL" id="TPG34664.1"/>
    </source>
</evidence>
<dbReference type="Pfam" id="PF14023">
    <property type="entry name" value="Bestrophin-like"/>
    <property type="match status" value="1"/>
</dbReference>
<dbReference type="EMBL" id="RCZG01000004">
    <property type="protein sequence ID" value="TPG34664.1"/>
    <property type="molecule type" value="Genomic_DNA"/>
</dbReference>
<proteinExistence type="predicted"/>
<accession>A0A502EBE0</accession>
<organism evidence="2 3">
    <name type="scientific">Mycolicibacterium hodleri</name>
    <dbReference type="NCBI Taxonomy" id="49897"/>
    <lineage>
        <taxon>Bacteria</taxon>
        <taxon>Bacillati</taxon>
        <taxon>Actinomycetota</taxon>
        <taxon>Actinomycetes</taxon>
        <taxon>Mycobacteriales</taxon>
        <taxon>Mycobacteriaceae</taxon>
        <taxon>Mycolicibacterium</taxon>
    </lineage>
</organism>
<dbReference type="Proteomes" id="UP000320095">
    <property type="component" value="Unassembled WGS sequence"/>
</dbReference>
<comment type="caution">
    <text evidence="2">The sequence shown here is derived from an EMBL/GenBank/DDBJ whole genome shotgun (WGS) entry which is preliminary data.</text>
</comment>
<feature type="transmembrane region" description="Helical" evidence="1">
    <location>
        <begin position="12"/>
        <end position="31"/>
    </location>
</feature>
<feature type="transmembrane region" description="Helical" evidence="1">
    <location>
        <begin position="187"/>
        <end position="205"/>
    </location>
</feature>
<name>A0A502EBE0_9MYCO</name>
<protein>
    <submittedName>
        <fullName evidence="2">DUF4239 domain-containing protein</fullName>
    </submittedName>
</protein>
<evidence type="ECO:0000313" key="3">
    <source>
        <dbReference type="Proteomes" id="UP000320095"/>
    </source>
</evidence>
<keyword evidence="3" id="KW-1185">Reference proteome</keyword>
<feature type="transmembrane region" description="Helical" evidence="1">
    <location>
        <begin position="51"/>
        <end position="70"/>
    </location>
</feature>
<dbReference type="InterPro" id="IPR025333">
    <property type="entry name" value="DUF4239"/>
</dbReference>
<gene>
    <name evidence="2" type="ORF">EAH80_11410</name>
</gene>
<dbReference type="OrthoDB" id="940913at2"/>
<keyword evidence="1" id="KW-1133">Transmembrane helix</keyword>
<reference evidence="2 3" key="1">
    <citation type="journal article" date="2019" name="Environ. Microbiol.">
        <title>Species interactions and distinct microbial communities in high Arctic permafrost affected cryosols are associated with the CH4 and CO2 gas fluxes.</title>
        <authorList>
            <person name="Altshuler I."/>
            <person name="Hamel J."/>
            <person name="Turney S."/>
            <person name="Magnuson E."/>
            <person name="Levesque R."/>
            <person name="Greer C."/>
            <person name="Whyte L.G."/>
        </authorList>
    </citation>
    <scope>NUCLEOTIDE SEQUENCE [LARGE SCALE GENOMIC DNA]</scope>
    <source>
        <strain evidence="2 3">S5.20</strain>
    </source>
</reference>
<evidence type="ECO:0000256" key="1">
    <source>
        <dbReference type="SAM" id="Phobius"/>
    </source>
</evidence>
<keyword evidence="1" id="KW-0472">Membrane</keyword>
<sequence length="263" mass="28755">MLWLLQLPAPLLGFATVAIVVGLSVGGLIVFRRAVSHSRLENANAVSGQVFQLAGVLYAVLVAFVVVVVWEQFGDAENATVKEASAITDLLRDSTAIPAAYRPEVQRSLLAYTEDVINDELPRMRRGEAIEEESDHTTAVWTAFLKVQPATRNEIAFFDHDIVKLNDLSENRKLRVSTGEAAIPGELWVLLIGGGAVVMAFTFLFGTRDLLVHACAVGLTAGLMGFVIYLIFALEHPFVGALSVKPDPYVNVLQIWKEEQPLK</sequence>
<keyword evidence="1" id="KW-0812">Transmembrane</keyword>
<feature type="transmembrane region" description="Helical" evidence="1">
    <location>
        <begin position="210"/>
        <end position="232"/>
    </location>
</feature>